<organism evidence="3 4">
    <name type="scientific">Thermococcus barophilus</name>
    <dbReference type="NCBI Taxonomy" id="55802"/>
    <lineage>
        <taxon>Archaea</taxon>
        <taxon>Methanobacteriati</taxon>
        <taxon>Methanobacteriota</taxon>
        <taxon>Thermococci</taxon>
        <taxon>Thermococcales</taxon>
        <taxon>Thermococcaceae</taxon>
        <taxon>Thermococcus</taxon>
    </lineage>
</organism>
<dbReference type="RefSeq" id="WP_056934781.1">
    <property type="nucleotide sequence ID" value="NZ_CP013050.1"/>
</dbReference>
<dbReference type="GO" id="GO:0042351">
    <property type="term" value="P:'de novo' GDP-L-fucose biosynthetic process"/>
    <property type="evidence" value="ECO:0007669"/>
    <property type="project" value="TreeGrafter"/>
</dbReference>
<proteinExistence type="predicted"/>
<dbReference type="InterPro" id="IPR001509">
    <property type="entry name" value="Epimerase_deHydtase"/>
</dbReference>
<reference evidence="3 4" key="1">
    <citation type="journal article" date="2016" name="Genome Announc.">
        <title>Complete genome sequence of the hyperthermophilic and piezophilic archaeon Thermococcus barophilus Ch5, capable of growth at the expense of hydrogenogenesis from carbon monoxide and formate.</title>
        <authorList>
            <person name="Oger P."/>
            <person name="Sokolova T.G."/>
            <person name="Kozhevnikova D.A."/>
            <person name="Taranov E.A."/>
            <person name="Vannier P."/>
            <person name="Lee H.S."/>
            <person name="Kwon K.K."/>
            <person name="Kang S.G."/>
            <person name="Lee J.H."/>
            <person name="Bonch-Osmolovskaya E.A."/>
            <person name="Lebedinsky A.V."/>
        </authorList>
    </citation>
    <scope>NUCLEOTIDE SEQUENCE [LARGE SCALE GENOMIC DNA]</scope>
    <source>
        <strain evidence="4">Ch5</strain>
    </source>
</reference>
<dbReference type="PANTHER" id="PTHR43715">
    <property type="entry name" value="GDP-MANNOSE 4,6-DEHYDRATASE"/>
    <property type="match status" value="1"/>
</dbReference>
<dbReference type="PATRIC" id="fig|55802.8.peg.2483"/>
<evidence type="ECO:0000313" key="3">
    <source>
        <dbReference type="EMBL" id="ALM76388.1"/>
    </source>
</evidence>
<protein>
    <submittedName>
        <fullName evidence="3">GDP-mannose 4,6-dehydratase</fullName>
        <ecNumber evidence="3">4.2.1.47</ecNumber>
    </submittedName>
</protein>
<evidence type="ECO:0000313" key="4">
    <source>
        <dbReference type="Proteomes" id="UP000066042"/>
    </source>
</evidence>
<evidence type="ECO:0000259" key="2">
    <source>
        <dbReference type="Pfam" id="PF01370"/>
    </source>
</evidence>
<gene>
    <name evidence="3" type="ORF">TBCH5v1_2497</name>
</gene>
<dbReference type="Pfam" id="PF01370">
    <property type="entry name" value="Epimerase"/>
    <property type="match status" value="1"/>
</dbReference>
<dbReference type="Proteomes" id="UP000066042">
    <property type="component" value="Chromosome"/>
</dbReference>
<dbReference type="SUPFAM" id="SSF51735">
    <property type="entry name" value="NAD(P)-binding Rossmann-fold domains"/>
    <property type="match status" value="1"/>
</dbReference>
<feature type="domain" description="NAD-dependent epimerase/dehydratase" evidence="2">
    <location>
        <begin position="8"/>
        <end position="272"/>
    </location>
</feature>
<dbReference type="GO" id="GO:0008446">
    <property type="term" value="F:GDP-mannose 4,6-dehydratase activity"/>
    <property type="evidence" value="ECO:0007669"/>
    <property type="project" value="UniProtKB-EC"/>
</dbReference>
<dbReference type="STRING" id="55802.TBCH5v1_2497"/>
<keyword evidence="1 3" id="KW-0456">Lyase</keyword>
<dbReference type="InterPro" id="IPR036291">
    <property type="entry name" value="NAD(P)-bd_dom_sf"/>
</dbReference>
<dbReference type="EMBL" id="CP013050">
    <property type="protein sequence ID" value="ALM76388.1"/>
    <property type="molecule type" value="Genomic_DNA"/>
</dbReference>
<dbReference type="Gene3D" id="3.40.50.720">
    <property type="entry name" value="NAD(P)-binding Rossmann-like Domain"/>
    <property type="match status" value="1"/>
</dbReference>
<dbReference type="EC" id="4.2.1.47" evidence="3"/>
<sequence>MSWQDKNVLITGISGFAGSYLAEELLRKGANVYGLIRKRADGSKPKNLVDRGIVDKVRLIEGDLTDITSLANALDESEPNVIFHLAAQSFVPRSFTHPIETFEINTIGTANLLEAVRLKDYDPVIVFAGSSEEYGLVISSEKQYERVKQKYGVIFPEPTEIPELPIKETNPLRPMSPYAVSKVHGEYIMRNYYHAYGMKTIVSRGFNHEGAGRGLMFVTSVVTNQVMKLKFEETDKIVIGNVNAFRDWSHVMDIVNGYILLAEKGKSGEIYNQGSMRTNSVMSYILLSLEQAGWEIKKIKTMKNNKVVENPTEIDTSKMFDVRFEKTKIDKMLLEDEIEFTLEDKGVWVYTDKGKIPVVFDPRRFRPAEVPILLSDTTKIQRLGFEIRYKLKDIIRDQLNYFLNPFNRKLL</sequence>
<accession>A0A0S1XF37</accession>
<evidence type="ECO:0000256" key="1">
    <source>
        <dbReference type="ARBA" id="ARBA00023239"/>
    </source>
</evidence>
<dbReference type="InterPro" id="IPR006368">
    <property type="entry name" value="GDP_Man_deHydtase"/>
</dbReference>
<dbReference type="CDD" id="cd05260">
    <property type="entry name" value="GDP_MD_SDR_e"/>
    <property type="match status" value="1"/>
</dbReference>
<name>A0A0S1XF37_THEBA</name>
<dbReference type="GeneID" id="26137711"/>
<dbReference type="AlphaFoldDB" id="A0A0S1XF37"/>
<dbReference type="Gene3D" id="3.90.25.10">
    <property type="entry name" value="UDP-galactose 4-epimerase, domain 1"/>
    <property type="match status" value="1"/>
</dbReference>
<dbReference type="PANTHER" id="PTHR43715:SF1">
    <property type="entry name" value="GDP-MANNOSE 4,6 DEHYDRATASE"/>
    <property type="match status" value="1"/>
</dbReference>